<dbReference type="AlphaFoldDB" id="A0A397VC77"/>
<evidence type="ECO:0000313" key="1">
    <source>
        <dbReference type="EMBL" id="RIB20075.1"/>
    </source>
</evidence>
<gene>
    <name evidence="1" type="ORF">C2G38_2180248</name>
</gene>
<comment type="caution">
    <text evidence="1">The sequence shown here is derived from an EMBL/GenBank/DDBJ whole genome shotgun (WGS) entry which is preliminary data.</text>
</comment>
<dbReference type="PANTHER" id="PTHR35871">
    <property type="entry name" value="EXPRESSED PROTEIN"/>
    <property type="match status" value="1"/>
</dbReference>
<evidence type="ECO:0000313" key="2">
    <source>
        <dbReference type="Proteomes" id="UP000266673"/>
    </source>
</evidence>
<dbReference type="Proteomes" id="UP000266673">
    <property type="component" value="Unassembled WGS sequence"/>
</dbReference>
<name>A0A397VC77_9GLOM</name>
<dbReference type="EMBL" id="QKWP01000438">
    <property type="protein sequence ID" value="RIB20075.1"/>
    <property type="molecule type" value="Genomic_DNA"/>
</dbReference>
<protein>
    <submittedName>
        <fullName evidence="1">Uncharacterized protein</fullName>
    </submittedName>
</protein>
<proteinExistence type="predicted"/>
<organism evidence="1 2">
    <name type="scientific">Gigaspora rosea</name>
    <dbReference type="NCBI Taxonomy" id="44941"/>
    <lineage>
        <taxon>Eukaryota</taxon>
        <taxon>Fungi</taxon>
        <taxon>Fungi incertae sedis</taxon>
        <taxon>Mucoromycota</taxon>
        <taxon>Glomeromycotina</taxon>
        <taxon>Glomeromycetes</taxon>
        <taxon>Diversisporales</taxon>
        <taxon>Gigasporaceae</taxon>
        <taxon>Gigaspora</taxon>
    </lineage>
</organism>
<sequence length="293" mass="34855">MGRLKKYSLIRRINVQKARSKKRNNGDDLPITDDAYDLEDEEAAETVLKNLLKMLVIESEPKIVEKLSQWEQKLQETEERIQHLIDINETSKPDKCLEGDLLPPSQHGKHLSKSLLHDEYVSLRITNYLRATKFQVTPRLVKEYFEKHILPELYIDRAQTISLTTSRCWMKKMGFNYKRYKKGVYVDGHEREDVIVYRREFLQKIEEYNRLMPKWNDINCEIYEEPNLLTGEKKHLLITYNECVFHANDGTREFWGPEEKQLLRKKGLGKGLHVSEFLTETIRQLKDEEEKQE</sequence>
<dbReference type="STRING" id="44941.A0A397VC77"/>
<keyword evidence="2" id="KW-1185">Reference proteome</keyword>
<accession>A0A397VC77</accession>
<dbReference type="OrthoDB" id="10044727at2759"/>
<dbReference type="PANTHER" id="PTHR35871:SF1">
    <property type="entry name" value="CXC1-LIKE CYSTEINE CLUSTER ASSOCIATED WITH KDZ TRANSPOSASES DOMAIN-CONTAINING PROTEIN"/>
    <property type="match status" value="1"/>
</dbReference>
<reference evidence="1 2" key="1">
    <citation type="submission" date="2018-06" db="EMBL/GenBank/DDBJ databases">
        <title>Comparative genomics reveals the genomic features of Rhizophagus irregularis, R. cerebriforme, R. diaphanum and Gigaspora rosea, and their symbiotic lifestyle signature.</title>
        <authorList>
            <person name="Morin E."/>
            <person name="San Clemente H."/>
            <person name="Chen E.C.H."/>
            <person name="De La Providencia I."/>
            <person name="Hainaut M."/>
            <person name="Kuo A."/>
            <person name="Kohler A."/>
            <person name="Murat C."/>
            <person name="Tang N."/>
            <person name="Roy S."/>
            <person name="Loubradou J."/>
            <person name="Henrissat B."/>
            <person name="Grigoriev I.V."/>
            <person name="Corradi N."/>
            <person name="Roux C."/>
            <person name="Martin F.M."/>
        </authorList>
    </citation>
    <scope>NUCLEOTIDE SEQUENCE [LARGE SCALE GENOMIC DNA]</scope>
    <source>
        <strain evidence="1 2">DAOM 194757</strain>
    </source>
</reference>